<protein>
    <submittedName>
        <fullName evidence="3">Phage minor head protein</fullName>
    </submittedName>
</protein>
<evidence type="ECO:0000259" key="2">
    <source>
        <dbReference type="Pfam" id="PF04233"/>
    </source>
</evidence>
<gene>
    <name evidence="3" type="ORF">ABZ568_00505</name>
</gene>
<dbReference type="InterPro" id="IPR006528">
    <property type="entry name" value="Phage_head_morphogenesis_dom"/>
</dbReference>
<feature type="region of interest" description="Disordered" evidence="1">
    <location>
        <begin position="1063"/>
        <end position="1095"/>
    </location>
</feature>
<dbReference type="SUPFAM" id="SSF55144">
    <property type="entry name" value="LigT-like"/>
    <property type="match status" value="1"/>
</dbReference>
<dbReference type="Proteomes" id="UP001550603">
    <property type="component" value="Unassembled WGS sequence"/>
</dbReference>
<keyword evidence="4" id="KW-1185">Reference proteome</keyword>
<dbReference type="Gene3D" id="3.90.1140.10">
    <property type="entry name" value="Cyclic phosphodiesterase"/>
    <property type="match status" value="1"/>
</dbReference>
<evidence type="ECO:0000313" key="4">
    <source>
        <dbReference type="Proteomes" id="UP001550603"/>
    </source>
</evidence>
<sequence>MADVEQELAAAEEAVAGEVRTVLDELAEEIAAHLADATEIVAARFNLGRIATMWRERVPRLMRRLFRVAEQAAEQAASDTDGELPDGWDDLPARYDDGTLPALLGDYAEATEHLVRAVGDRLTEAAVAALAEGLNDGEDVEQLRTRLRALFAADGAQLGETREERIARTESTRAWNASTLAAAQAMTGPDQPLVKQWQTRRDEDVRDAHDAVDGQLRRLDEPFTVAGVSMSAPGDPTAPAALTVNCRCILRLQTAERAASFDSNATPAGDVSDSKEAMVLRVTQNAEVTAADSGEHAGAMIALVPSADDARRLALDDGEPVDELHCTLMYLGEAADWTDDQRNELIEVLRTAVDADLTGPVRTRAFGVNMWNPASDEPAWVYAVSDTPDSDSPDLRLAHLVAVDALERTHERPETPRPHSPWVAHVTAAYSTETWPLTPMTDRLGDVTFDRLRIAFAGSYTDIPLGPEEDTPMEETTASEYTPPVRTWSTPGDAALAWENQQTGDGRIFAAGALHWDSGPWPLQYADEMGMGHEGAELAGAIQHMERDSDRLTGTGVLYLTQRAGYEAELLLDQDAPLGVSVDLDDVSIELWDNTADADEVSEGEDGGLVLAAAAYPRLSVLSLGADGWMLTADRPAEWTAAGVAMTRTRQTTSVISGPGGRIPADAARTLFPGALTAAAGDPDDPDTGVVIHAENSGDYLVRITRARVRGATLVAMPAYSTARIVLDPIDPVDEGEPVQAADAAAATDDLDRVVAHVCSSPVPVGPRDVAQALALTMSTTKRLLRAAVSAERIVRIAHGLYTAPSTIPEGEMAAAAPADDELAPPGIDSELEASAWRVMQQQPPMPAEWFREPTLAELPPGSGGVHYKDGRVYGWVAQAGVPHAVHGRKVQIEKLGRLDLSNFLRARFPLDDGTEIAVGTITMNVGHHRDGWKCETAACQFDDSGTVAGIVTVGQNNRGLWFSGAAAPWLSEWDLSVFRSCQPSYHMTQGSGGKWQLRAVLSVPVPAHPSQMDPSYRLAAAAHLAATAVVERSNLALTAAAVALDTAAAPVTEVGPVAAPLVEPEPQHDRAPDAAPAAAAPTAEPEPLHEPAATASADVAETAAQLAASSLLAGTEFLDQFLDAVEQRQTERARLSAELDELTQRVEPARP</sequence>
<dbReference type="EMBL" id="JBEYBN010000001">
    <property type="protein sequence ID" value="MEU2264941.1"/>
    <property type="molecule type" value="Genomic_DNA"/>
</dbReference>
<feature type="domain" description="Phage head morphogenesis" evidence="2">
    <location>
        <begin position="129"/>
        <end position="250"/>
    </location>
</feature>
<reference evidence="3 4" key="1">
    <citation type="submission" date="2024-06" db="EMBL/GenBank/DDBJ databases">
        <title>The Natural Products Discovery Center: Release of the First 8490 Sequenced Strains for Exploring Actinobacteria Biosynthetic Diversity.</title>
        <authorList>
            <person name="Kalkreuter E."/>
            <person name="Kautsar S.A."/>
            <person name="Yang D."/>
            <person name="Bader C.D."/>
            <person name="Teijaro C.N."/>
            <person name="Fluegel L."/>
            <person name="Davis C.M."/>
            <person name="Simpson J.R."/>
            <person name="Lauterbach L."/>
            <person name="Steele A.D."/>
            <person name="Gui C."/>
            <person name="Meng S."/>
            <person name="Li G."/>
            <person name="Viehrig K."/>
            <person name="Ye F."/>
            <person name="Su P."/>
            <person name="Kiefer A.F."/>
            <person name="Nichols A."/>
            <person name="Cepeda A.J."/>
            <person name="Yan W."/>
            <person name="Fan B."/>
            <person name="Jiang Y."/>
            <person name="Adhikari A."/>
            <person name="Zheng C.-J."/>
            <person name="Schuster L."/>
            <person name="Cowan T.M."/>
            <person name="Smanski M.J."/>
            <person name="Chevrette M.G."/>
            <person name="De Carvalho L.P.S."/>
            <person name="Shen B."/>
        </authorList>
    </citation>
    <scope>NUCLEOTIDE SEQUENCE [LARGE SCALE GENOMIC DNA]</scope>
    <source>
        <strain evidence="3 4">NPDC019583</strain>
    </source>
</reference>
<proteinExistence type="predicted"/>
<dbReference type="RefSeq" id="WP_359784276.1">
    <property type="nucleotide sequence ID" value="NZ_JBEYBN010000001.1"/>
</dbReference>
<organism evidence="3 4">
    <name type="scientific">Streptomyces olindensis</name>
    <dbReference type="NCBI Taxonomy" id="358823"/>
    <lineage>
        <taxon>Bacteria</taxon>
        <taxon>Bacillati</taxon>
        <taxon>Actinomycetota</taxon>
        <taxon>Actinomycetes</taxon>
        <taxon>Kitasatosporales</taxon>
        <taxon>Streptomycetaceae</taxon>
        <taxon>Streptomyces</taxon>
    </lineage>
</organism>
<comment type="caution">
    <text evidence="3">The sequence shown here is derived from an EMBL/GenBank/DDBJ whole genome shotgun (WGS) entry which is preliminary data.</text>
</comment>
<feature type="compositionally biased region" description="Low complexity" evidence="1">
    <location>
        <begin position="1074"/>
        <end position="1095"/>
    </location>
</feature>
<dbReference type="Pfam" id="PF04233">
    <property type="entry name" value="Phage_Mu_F"/>
    <property type="match status" value="1"/>
</dbReference>
<accession>A0ABV2XLS3</accession>
<dbReference type="InterPro" id="IPR009097">
    <property type="entry name" value="Cyclic_Pdiesterase"/>
</dbReference>
<evidence type="ECO:0000256" key="1">
    <source>
        <dbReference type="SAM" id="MobiDB-lite"/>
    </source>
</evidence>
<evidence type="ECO:0000313" key="3">
    <source>
        <dbReference type="EMBL" id="MEU2264941.1"/>
    </source>
</evidence>
<feature type="region of interest" description="Disordered" evidence="1">
    <location>
        <begin position="463"/>
        <end position="485"/>
    </location>
</feature>
<name>A0ABV2XLS3_9ACTN</name>